<name>X1SCL1_9ZZZZ</name>
<gene>
    <name evidence="1" type="ORF">S12H4_25729</name>
</gene>
<comment type="caution">
    <text evidence="1">The sequence shown here is derived from an EMBL/GenBank/DDBJ whole genome shotgun (WGS) entry which is preliminary data.</text>
</comment>
<accession>X1SCL1</accession>
<feature type="non-terminal residue" evidence="1">
    <location>
        <position position="1"/>
    </location>
</feature>
<protein>
    <submittedName>
        <fullName evidence="1">Uncharacterized protein</fullName>
    </submittedName>
</protein>
<evidence type="ECO:0000313" key="1">
    <source>
        <dbReference type="EMBL" id="GAI76866.1"/>
    </source>
</evidence>
<sequence length="52" mass="6126">GLLRSNLEHQMNEGFLFYNSELFSPDNGGMTPVKNPIQFWSQWVDAYIYIEK</sequence>
<dbReference type="AlphaFoldDB" id="X1SCL1"/>
<proteinExistence type="predicted"/>
<organism evidence="1">
    <name type="scientific">marine sediment metagenome</name>
    <dbReference type="NCBI Taxonomy" id="412755"/>
    <lineage>
        <taxon>unclassified sequences</taxon>
        <taxon>metagenomes</taxon>
        <taxon>ecological metagenomes</taxon>
    </lineage>
</organism>
<dbReference type="EMBL" id="BARW01014535">
    <property type="protein sequence ID" value="GAI76866.1"/>
    <property type="molecule type" value="Genomic_DNA"/>
</dbReference>
<reference evidence="1" key="1">
    <citation type="journal article" date="2014" name="Front. Microbiol.">
        <title>High frequency of phylogenetically diverse reductive dehalogenase-homologous genes in deep subseafloor sedimentary metagenomes.</title>
        <authorList>
            <person name="Kawai M."/>
            <person name="Futagami T."/>
            <person name="Toyoda A."/>
            <person name="Takaki Y."/>
            <person name="Nishi S."/>
            <person name="Hori S."/>
            <person name="Arai W."/>
            <person name="Tsubouchi T."/>
            <person name="Morono Y."/>
            <person name="Uchiyama I."/>
            <person name="Ito T."/>
            <person name="Fujiyama A."/>
            <person name="Inagaki F."/>
            <person name="Takami H."/>
        </authorList>
    </citation>
    <scope>NUCLEOTIDE SEQUENCE</scope>
    <source>
        <strain evidence="1">Expedition CK06-06</strain>
    </source>
</reference>